<dbReference type="Proteomes" id="UP000015102">
    <property type="component" value="Unassembled WGS sequence"/>
</dbReference>
<protein>
    <submittedName>
        <fullName evidence="2">Uncharacterized protein</fullName>
    </submittedName>
</protein>
<sequence length="228" mass="26133">MRECRTPKDWSLLALQNTRTGKSHYLVICKCPEHYKMEGPMAHDQPTYASVPGIRVFGMMCVKPGYPIRKPSYQPPKRYQLQKPLYHASTSNKYSNKDPSLVVSRPTYNRVPSTNYGGIIPNDTFQNQHQANYQYLNRPDHTTITNSNHHHSDSNSFNSFGGGSYGRTKGQTEIDAEGRGNNSNRTNDITPQTTIASVIREKRSVSPFDDPPFPWDRLYEFEKTINWD</sequence>
<feature type="compositionally biased region" description="Polar residues" evidence="1">
    <location>
        <begin position="180"/>
        <end position="191"/>
    </location>
</feature>
<dbReference type="EnsemblMetazoa" id="MESCA012174-RA">
    <property type="protein sequence ID" value="MESCA012174-PA"/>
    <property type="gene ID" value="MESCA012174"/>
</dbReference>
<evidence type="ECO:0000313" key="2">
    <source>
        <dbReference type="EnsemblMetazoa" id="MESCA012174-PA"/>
    </source>
</evidence>
<keyword evidence="3" id="KW-1185">Reference proteome</keyword>
<feature type="region of interest" description="Disordered" evidence="1">
    <location>
        <begin position="140"/>
        <end position="191"/>
    </location>
</feature>
<dbReference type="AlphaFoldDB" id="T1H641"/>
<accession>T1H641</accession>
<name>T1H641_MEGSC</name>
<dbReference type="HOGENOM" id="CLU_1215990_0_0_1"/>
<evidence type="ECO:0000313" key="3">
    <source>
        <dbReference type="Proteomes" id="UP000015102"/>
    </source>
</evidence>
<evidence type="ECO:0000256" key="1">
    <source>
        <dbReference type="SAM" id="MobiDB-lite"/>
    </source>
</evidence>
<reference evidence="2" key="2">
    <citation type="submission" date="2015-06" db="UniProtKB">
        <authorList>
            <consortium name="EnsemblMetazoa"/>
        </authorList>
    </citation>
    <scope>IDENTIFICATION</scope>
</reference>
<reference evidence="3" key="1">
    <citation type="submission" date="2013-02" db="EMBL/GenBank/DDBJ databases">
        <authorList>
            <person name="Hughes D."/>
        </authorList>
    </citation>
    <scope>NUCLEOTIDE SEQUENCE</scope>
    <source>
        <strain>Durham</strain>
        <strain evidence="3">NC isolate 2 -- Noor lab</strain>
    </source>
</reference>
<organism evidence="2 3">
    <name type="scientific">Megaselia scalaris</name>
    <name type="common">Humpbacked fly</name>
    <name type="synonym">Phora scalaris</name>
    <dbReference type="NCBI Taxonomy" id="36166"/>
    <lineage>
        <taxon>Eukaryota</taxon>
        <taxon>Metazoa</taxon>
        <taxon>Ecdysozoa</taxon>
        <taxon>Arthropoda</taxon>
        <taxon>Hexapoda</taxon>
        <taxon>Insecta</taxon>
        <taxon>Pterygota</taxon>
        <taxon>Neoptera</taxon>
        <taxon>Endopterygota</taxon>
        <taxon>Diptera</taxon>
        <taxon>Brachycera</taxon>
        <taxon>Muscomorpha</taxon>
        <taxon>Platypezoidea</taxon>
        <taxon>Phoridae</taxon>
        <taxon>Megaseliini</taxon>
        <taxon>Megaselia</taxon>
    </lineage>
</organism>
<proteinExistence type="predicted"/>